<dbReference type="InterPro" id="IPR029060">
    <property type="entry name" value="PIN-like_dom_sf"/>
</dbReference>
<comment type="similarity">
    <text evidence="7 8">Belongs to the PINc/VapC protein family.</text>
</comment>
<evidence type="ECO:0000256" key="3">
    <source>
        <dbReference type="ARBA" id="ARBA00022722"/>
    </source>
</evidence>
<keyword evidence="3 8" id="KW-0540">Nuclease</keyword>
<dbReference type="GO" id="GO:0090729">
    <property type="term" value="F:toxin activity"/>
    <property type="evidence" value="ECO:0007669"/>
    <property type="project" value="UniProtKB-KW"/>
</dbReference>
<reference evidence="10" key="2">
    <citation type="submission" date="2020-09" db="EMBL/GenBank/DDBJ databases">
        <authorList>
            <person name="Sun Q."/>
            <person name="Sedlacek I."/>
        </authorList>
    </citation>
    <scope>NUCLEOTIDE SEQUENCE</scope>
    <source>
        <strain evidence="10">CCM 7897</strain>
    </source>
</reference>
<keyword evidence="5 8" id="KW-0378">Hydrolase</keyword>
<evidence type="ECO:0000313" key="10">
    <source>
        <dbReference type="EMBL" id="GGF66229.1"/>
    </source>
</evidence>
<dbReference type="EMBL" id="BMCT01000003">
    <property type="protein sequence ID" value="GGF66229.1"/>
    <property type="molecule type" value="Genomic_DNA"/>
</dbReference>
<sequence length="155" mass="16394">MTGHEPQGYLLDTDVISHFTPGRALPAGTPADLPGWFAHQSERLWLSGISLAEIRAGIERARHTGQPAKAAMLDGWIASLILAYGARILALDIAAAHHTGLLIDRARRGGLPAGFADLAIAGTAAAHGLTVLTRNVRHYAPLGVAFHNPFESLPT</sequence>
<dbReference type="InterPro" id="IPR050556">
    <property type="entry name" value="Type_II_TA_system_RNase"/>
</dbReference>
<protein>
    <recommendedName>
        <fullName evidence="8">Ribonuclease VapC</fullName>
        <shortName evidence="8">RNase VapC</shortName>
        <ecNumber evidence="8">3.1.-.-</ecNumber>
    </recommendedName>
    <alternativeName>
        <fullName evidence="8">Toxin VapC</fullName>
    </alternativeName>
</protein>
<name>A0A917C0L3_9HYPH</name>
<feature type="domain" description="PIN" evidence="9">
    <location>
        <begin position="9"/>
        <end position="138"/>
    </location>
</feature>
<dbReference type="PANTHER" id="PTHR33653:SF1">
    <property type="entry name" value="RIBONUCLEASE VAPC2"/>
    <property type="match status" value="1"/>
</dbReference>
<comment type="cofactor">
    <cofactor evidence="1 8">
        <name>Mg(2+)</name>
        <dbReference type="ChEBI" id="CHEBI:18420"/>
    </cofactor>
</comment>
<evidence type="ECO:0000256" key="1">
    <source>
        <dbReference type="ARBA" id="ARBA00001946"/>
    </source>
</evidence>
<proteinExistence type="inferred from homology"/>
<accession>A0A917C0L3</accession>
<keyword evidence="8" id="KW-0800">Toxin</keyword>
<dbReference type="GO" id="GO:0004540">
    <property type="term" value="F:RNA nuclease activity"/>
    <property type="evidence" value="ECO:0007669"/>
    <property type="project" value="InterPro"/>
</dbReference>
<comment type="function">
    <text evidence="8">Toxic component of a toxin-antitoxin (TA) system. An RNase.</text>
</comment>
<evidence type="ECO:0000256" key="5">
    <source>
        <dbReference type="ARBA" id="ARBA00022801"/>
    </source>
</evidence>
<evidence type="ECO:0000256" key="7">
    <source>
        <dbReference type="ARBA" id="ARBA00038093"/>
    </source>
</evidence>
<dbReference type="GO" id="GO:0000287">
    <property type="term" value="F:magnesium ion binding"/>
    <property type="evidence" value="ECO:0007669"/>
    <property type="project" value="UniProtKB-UniRule"/>
</dbReference>
<evidence type="ECO:0000256" key="4">
    <source>
        <dbReference type="ARBA" id="ARBA00022723"/>
    </source>
</evidence>
<dbReference type="HAMAP" id="MF_00265">
    <property type="entry name" value="VapC_Nob1"/>
    <property type="match status" value="1"/>
</dbReference>
<comment type="caution">
    <text evidence="10">The sequence shown here is derived from an EMBL/GenBank/DDBJ whole genome shotgun (WGS) entry which is preliminary data.</text>
</comment>
<gene>
    <name evidence="8 10" type="primary">vapC</name>
    <name evidence="10" type="ORF">GCM10007301_27410</name>
</gene>
<feature type="binding site" evidence="8">
    <location>
        <position position="117"/>
    </location>
    <ligand>
        <name>Mg(2+)</name>
        <dbReference type="ChEBI" id="CHEBI:18420"/>
    </ligand>
</feature>
<dbReference type="Proteomes" id="UP000606044">
    <property type="component" value="Unassembled WGS sequence"/>
</dbReference>
<evidence type="ECO:0000256" key="2">
    <source>
        <dbReference type="ARBA" id="ARBA00022649"/>
    </source>
</evidence>
<keyword evidence="4 8" id="KW-0479">Metal-binding</keyword>
<dbReference type="AlphaFoldDB" id="A0A917C0L3"/>
<evidence type="ECO:0000313" key="11">
    <source>
        <dbReference type="Proteomes" id="UP000606044"/>
    </source>
</evidence>
<keyword evidence="2 8" id="KW-1277">Toxin-antitoxin system</keyword>
<evidence type="ECO:0000259" key="9">
    <source>
        <dbReference type="Pfam" id="PF01850"/>
    </source>
</evidence>
<organism evidence="10 11">
    <name type="scientific">Azorhizobium oxalatiphilum</name>
    <dbReference type="NCBI Taxonomy" id="980631"/>
    <lineage>
        <taxon>Bacteria</taxon>
        <taxon>Pseudomonadati</taxon>
        <taxon>Pseudomonadota</taxon>
        <taxon>Alphaproteobacteria</taxon>
        <taxon>Hyphomicrobiales</taxon>
        <taxon>Xanthobacteraceae</taxon>
        <taxon>Azorhizobium</taxon>
    </lineage>
</organism>
<keyword evidence="11" id="KW-1185">Reference proteome</keyword>
<dbReference type="PANTHER" id="PTHR33653">
    <property type="entry name" value="RIBONUCLEASE VAPC2"/>
    <property type="match status" value="1"/>
</dbReference>
<evidence type="ECO:0000256" key="6">
    <source>
        <dbReference type="ARBA" id="ARBA00022842"/>
    </source>
</evidence>
<evidence type="ECO:0000256" key="8">
    <source>
        <dbReference type="HAMAP-Rule" id="MF_00265"/>
    </source>
</evidence>
<feature type="binding site" evidence="8">
    <location>
        <position position="12"/>
    </location>
    <ligand>
        <name>Mg(2+)</name>
        <dbReference type="ChEBI" id="CHEBI:18420"/>
    </ligand>
</feature>
<dbReference type="EC" id="3.1.-.-" evidence="8"/>
<dbReference type="Pfam" id="PF01850">
    <property type="entry name" value="PIN"/>
    <property type="match status" value="1"/>
</dbReference>
<keyword evidence="6 8" id="KW-0460">Magnesium</keyword>
<dbReference type="GO" id="GO:0016787">
    <property type="term" value="F:hydrolase activity"/>
    <property type="evidence" value="ECO:0007669"/>
    <property type="project" value="UniProtKB-KW"/>
</dbReference>
<dbReference type="RefSeq" id="WP_188579394.1">
    <property type="nucleotide sequence ID" value="NZ_BMCT01000003.1"/>
</dbReference>
<dbReference type="SUPFAM" id="SSF88723">
    <property type="entry name" value="PIN domain-like"/>
    <property type="match status" value="1"/>
</dbReference>
<reference evidence="10" key="1">
    <citation type="journal article" date="2014" name="Int. J. Syst. Evol. Microbiol.">
        <title>Complete genome sequence of Corynebacterium casei LMG S-19264T (=DSM 44701T), isolated from a smear-ripened cheese.</title>
        <authorList>
            <consortium name="US DOE Joint Genome Institute (JGI-PGF)"/>
            <person name="Walter F."/>
            <person name="Albersmeier A."/>
            <person name="Kalinowski J."/>
            <person name="Ruckert C."/>
        </authorList>
    </citation>
    <scope>NUCLEOTIDE SEQUENCE</scope>
    <source>
        <strain evidence="10">CCM 7897</strain>
    </source>
</reference>
<dbReference type="InterPro" id="IPR002716">
    <property type="entry name" value="PIN_dom"/>
</dbReference>
<dbReference type="InterPro" id="IPR022907">
    <property type="entry name" value="VapC_family"/>
</dbReference>
<dbReference type="CDD" id="cd18746">
    <property type="entry name" value="PIN_VapC4-5_FitB-like"/>
    <property type="match status" value="1"/>
</dbReference>
<dbReference type="Gene3D" id="3.40.50.1010">
    <property type="entry name" value="5'-nuclease"/>
    <property type="match status" value="1"/>
</dbReference>